<protein>
    <submittedName>
        <fullName evidence="1">Uncharacterized protein</fullName>
    </submittedName>
</protein>
<dbReference type="RefSeq" id="WP_097019444.1">
    <property type="nucleotide sequence ID" value="NZ_OBDZ01000039.1"/>
</dbReference>
<proteinExistence type="predicted"/>
<name>A0A285IFR2_9FIRM</name>
<dbReference type="EMBL" id="OBDZ01000039">
    <property type="protein sequence ID" value="SNY45781.1"/>
    <property type="molecule type" value="Genomic_DNA"/>
</dbReference>
<sequence>MAGIPLNELNNAIAYKSVPWAKDQISIKRASFPKGKVPEHLRGYTDDLARAARACARETEGLRGSDRVRAMNACVSNRLGGRGRGQRQLPRVAE</sequence>
<dbReference type="Proteomes" id="UP000219573">
    <property type="component" value="Unassembled WGS sequence"/>
</dbReference>
<reference evidence="2" key="1">
    <citation type="submission" date="2017-09" db="EMBL/GenBank/DDBJ databases">
        <authorList>
            <person name="Varghese N."/>
            <person name="Submissions S."/>
        </authorList>
    </citation>
    <scope>NUCLEOTIDE SEQUENCE [LARGE SCALE GENOMIC DNA]</scope>
    <source>
        <strain evidence="2">MSL47</strain>
    </source>
</reference>
<evidence type="ECO:0000313" key="1">
    <source>
        <dbReference type="EMBL" id="SNY45781.1"/>
    </source>
</evidence>
<accession>A0A285IFR2</accession>
<keyword evidence="2" id="KW-1185">Reference proteome</keyword>
<gene>
    <name evidence="1" type="ORF">SAMN06265827_13933</name>
</gene>
<evidence type="ECO:0000313" key="2">
    <source>
        <dbReference type="Proteomes" id="UP000219573"/>
    </source>
</evidence>
<dbReference type="AlphaFoldDB" id="A0A285IFR2"/>
<organism evidence="1 2">
    <name type="scientific">Orenia metallireducens</name>
    <dbReference type="NCBI Taxonomy" id="1413210"/>
    <lineage>
        <taxon>Bacteria</taxon>
        <taxon>Bacillati</taxon>
        <taxon>Bacillota</taxon>
        <taxon>Clostridia</taxon>
        <taxon>Halanaerobiales</taxon>
        <taxon>Halobacteroidaceae</taxon>
        <taxon>Orenia</taxon>
    </lineage>
</organism>